<dbReference type="Proteomes" id="UP000283090">
    <property type="component" value="Unassembled WGS sequence"/>
</dbReference>
<dbReference type="GeneID" id="93591755"/>
<name>A0A436ZRN9_ARTFL</name>
<dbReference type="AlphaFoldDB" id="A0A436ZRN9"/>
<organism evidence="2 3">
    <name type="scientific">Arthrobotrys flagrans</name>
    <name type="common">Nematode-trapping fungus</name>
    <name type="synonym">Trichothecium flagrans</name>
    <dbReference type="NCBI Taxonomy" id="97331"/>
    <lineage>
        <taxon>Eukaryota</taxon>
        <taxon>Fungi</taxon>
        <taxon>Dikarya</taxon>
        <taxon>Ascomycota</taxon>
        <taxon>Pezizomycotina</taxon>
        <taxon>Orbiliomycetes</taxon>
        <taxon>Orbiliales</taxon>
        <taxon>Orbiliaceae</taxon>
        <taxon>Arthrobotrys</taxon>
    </lineage>
</organism>
<comment type="caution">
    <text evidence="2">The sequence shown here is derived from an EMBL/GenBank/DDBJ whole genome shotgun (WGS) entry which is preliminary data.</text>
</comment>
<evidence type="ECO:0000313" key="3">
    <source>
        <dbReference type="Proteomes" id="UP000283090"/>
    </source>
</evidence>
<evidence type="ECO:0000313" key="2">
    <source>
        <dbReference type="EMBL" id="RVD81587.1"/>
    </source>
</evidence>
<gene>
    <name evidence="2" type="ORF">DFL_009444</name>
</gene>
<reference evidence="2 3" key="1">
    <citation type="submission" date="2019-01" db="EMBL/GenBank/DDBJ databases">
        <title>Intercellular communication is required for trap formation in the nematode-trapping fungus Duddingtonia flagrans.</title>
        <authorList>
            <person name="Youssar L."/>
            <person name="Wernet V."/>
            <person name="Hensel N."/>
            <person name="Hildebrandt H.-G."/>
            <person name="Fischer R."/>
        </authorList>
    </citation>
    <scope>NUCLEOTIDE SEQUENCE [LARGE SCALE GENOMIC DNA]</scope>
    <source>
        <strain evidence="2 3">CBS H-5679</strain>
    </source>
</reference>
<feature type="region of interest" description="Disordered" evidence="1">
    <location>
        <begin position="62"/>
        <end position="99"/>
    </location>
</feature>
<evidence type="ECO:0000256" key="1">
    <source>
        <dbReference type="SAM" id="MobiDB-lite"/>
    </source>
</evidence>
<dbReference type="RefSeq" id="XP_067487131.1">
    <property type="nucleotide sequence ID" value="XM_067639331.1"/>
</dbReference>
<keyword evidence="3" id="KW-1185">Reference proteome</keyword>
<feature type="compositionally biased region" description="Basic and acidic residues" evidence="1">
    <location>
        <begin position="80"/>
        <end position="90"/>
    </location>
</feature>
<accession>A0A436ZRN9</accession>
<dbReference type="VEuPathDB" id="FungiDB:DFL_009444"/>
<dbReference type="EMBL" id="SAEB01000012">
    <property type="protein sequence ID" value="RVD81587.1"/>
    <property type="molecule type" value="Genomic_DNA"/>
</dbReference>
<proteinExistence type="predicted"/>
<protein>
    <submittedName>
        <fullName evidence="2">Uncharacterized protein</fullName>
    </submittedName>
</protein>
<sequence>MHNFSPFNGAFYFVSYCLNPCQRYPIVSACLHIAILDRFRCSHAYKPIYTVDVALIEFPFRAQPESDPPPLSDLSAPGRGLKERQSKGQENHPTSSVVITPKSPNTLISPFSFSLKIAFCFGGVYILESVTADRD</sequence>